<dbReference type="FunCoup" id="A0A6P8HNX9">
    <property type="interactions" value="849"/>
</dbReference>
<protein>
    <recommendedName>
        <fullName evidence="7">palmitoyl-CoA hydrolase</fullName>
        <ecNumber evidence="7">3.1.2.2</ecNumber>
    </recommendedName>
</protein>
<dbReference type="InterPro" id="IPR029058">
    <property type="entry name" value="AB_hydrolase_fold"/>
</dbReference>
<evidence type="ECO:0000256" key="6">
    <source>
        <dbReference type="ARBA" id="ARBA00023228"/>
    </source>
</evidence>
<evidence type="ECO:0000313" key="11">
    <source>
        <dbReference type="RefSeq" id="XP_031554332.1"/>
    </source>
</evidence>
<comment type="catalytic activity">
    <reaction evidence="8">
        <text>S-hexadecanoyl-N-acetylcysteamine + H2O = N-acetylcysteamine + hexadecanoate + H(+)</text>
        <dbReference type="Rhea" id="RHEA:84099"/>
        <dbReference type="ChEBI" id="CHEBI:7896"/>
        <dbReference type="ChEBI" id="CHEBI:15377"/>
        <dbReference type="ChEBI" id="CHEBI:15378"/>
        <dbReference type="ChEBI" id="CHEBI:74410"/>
        <dbReference type="ChEBI" id="CHEBI:233601"/>
    </reaction>
</comment>
<dbReference type="Pfam" id="PF02089">
    <property type="entry name" value="Palm_thioest"/>
    <property type="match status" value="1"/>
</dbReference>
<evidence type="ECO:0000256" key="4">
    <source>
        <dbReference type="ARBA" id="ARBA00022801"/>
    </source>
</evidence>
<organism evidence="10 11">
    <name type="scientific">Actinia tenebrosa</name>
    <name type="common">Australian red waratah sea anemone</name>
    <dbReference type="NCBI Taxonomy" id="6105"/>
    <lineage>
        <taxon>Eukaryota</taxon>
        <taxon>Metazoa</taxon>
        <taxon>Cnidaria</taxon>
        <taxon>Anthozoa</taxon>
        <taxon>Hexacorallia</taxon>
        <taxon>Actiniaria</taxon>
        <taxon>Actiniidae</taxon>
        <taxon>Actinia</taxon>
    </lineage>
</organism>
<dbReference type="AlphaFoldDB" id="A0A6P8HNX9"/>
<evidence type="ECO:0000256" key="8">
    <source>
        <dbReference type="ARBA" id="ARBA00093223"/>
    </source>
</evidence>
<keyword evidence="6" id="KW-0458">Lysosome</keyword>
<dbReference type="FunFam" id="3.40.50.1820:FF:000037">
    <property type="entry name" value="Lysosomal thioesterase PPT2 homolog"/>
    <property type="match status" value="1"/>
</dbReference>
<dbReference type="Gene3D" id="3.40.50.1820">
    <property type="entry name" value="alpha/beta hydrolase"/>
    <property type="match status" value="1"/>
</dbReference>
<dbReference type="PANTHER" id="PTHR11247">
    <property type="entry name" value="PALMITOYL-PROTEIN THIOESTERASE/DOLICHYLDIPHOSPHATASE 1"/>
    <property type="match status" value="1"/>
</dbReference>
<keyword evidence="3" id="KW-0732">Signal</keyword>
<comment type="function">
    <text evidence="9">Catalyzes the cleavage of thioester bonds from S-palmitoyl-CoA or S-palmitoyl-N-acetylcysteamine (unbranched structures) but does not have activity against palmitoylcysteine or palmitoylated proteins, branched structures or bulky head groups. Conversely, hydrolyzes both long and short chain fatty acyl-CoA substrate.</text>
</comment>
<name>A0A6P8HNX9_ACTTE</name>
<proteinExistence type="inferred from homology"/>
<sequence>MNICFLRASFYSSMIVRLFWTNMWAKFLSFFSCLAAFLAVSSGYKPVIIIHGILDHARDLNDLAEFIKAAHPGTNISLINIFEEQRSFVPLWSQINGYRDKIRPIMQQAEDGVHIIGFSQGGIIARGMIETTSDHNVDTLISLSSPQMGQYGDTSFLKPFIPDVVVKTAYKVFYTYWFQHLLSIANYWNDPYHEELNLKKNIFLPYINNNQCLSELSHSYFTAYETQKKNFLKLKNLILIGGPDDGVITPWESSQFGYYGSNNSYIKSMKEQEVYVQDSFGLRTLDRNRGVHTYTFSGIKHKNWHRSKEVFDKAIEPWLT</sequence>
<dbReference type="PANTHER" id="PTHR11247:SF27">
    <property type="entry name" value="LYSOSOMAL THIOESTERASE PPT2"/>
    <property type="match status" value="1"/>
</dbReference>
<evidence type="ECO:0000256" key="9">
    <source>
        <dbReference type="ARBA" id="ARBA00093353"/>
    </source>
</evidence>
<evidence type="ECO:0000256" key="1">
    <source>
        <dbReference type="ARBA" id="ARBA00004371"/>
    </source>
</evidence>
<dbReference type="GO" id="GO:0016790">
    <property type="term" value="F:thiolester hydrolase activity"/>
    <property type="evidence" value="ECO:0007669"/>
    <property type="project" value="UniProtKB-ARBA"/>
</dbReference>
<dbReference type="SUPFAM" id="SSF53474">
    <property type="entry name" value="alpha/beta-Hydrolases"/>
    <property type="match status" value="1"/>
</dbReference>
<dbReference type="InParanoid" id="A0A6P8HNX9"/>
<dbReference type="Proteomes" id="UP000515163">
    <property type="component" value="Unplaced"/>
</dbReference>
<comment type="similarity">
    <text evidence="2">Belongs to the palmitoyl-protein thioesterase family.</text>
</comment>
<evidence type="ECO:0000256" key="3">
    <source>
        <dbReference type="ARBA" id="ARBA00022729"/>
    </source>
</evidence>
<keyword evidence="4" id="KW-0378">Hydrolase</keyword>
<reference evidence="11" key="1">
    <citation type="submission" date="2025-08" db="UniProtKB">
        <authorList>
            <consortium name="RefSeq"/>
        </authorList>
    </citation>
    <scope>IDENTIFICATION</scope>
</reference>
<evidence type="ECO:0000256" key="7">
    <source>
        <dbReference type="ARBA" id="ARBA00038848"/>
    </source>
</evidence>
<comment type="subcellular location">
    <subcellularLocation>
        <location evidence="1">Lysosome</location>
    </subcellularLocation>
</comment>
<gene>
    <name evidence="11" type="primary">LOC116291306</name>
</gene>
<dbReference type="GO" id="GO:0005764">
    <property type="term" value="C:lysosome"/>
    <property type="evidence" value="ECO:0007669"/>
    <property type="project" value="UniProtKB-SubCell"/>
</dbReference>
<evidence type="ECO:0000256" key="2">
    <source>
        <dbReference type="ARBA" id="ARBA00010758"/>
    </source>
</evidence>
<accession>A0A6P8HNX9</accession>
<evidence type="ECO:0000256" key="5">
    <source>
        <dbReference type="ARBA" id="ARBA00023180"/>
    </source>
</evidence>
<dbReference type="OrthoDB" id="155976at2759"/>
<dbReference type="RefSeq" id="XP_031554332.1">
    <property type="nucleotide sequence ID" value="XM_031698472.1"/>
</dbReference>
<dbReference type="EC" id="3.1.2.2" evidence="7"/>
<keyword evidence="5" id="KW-0325">Glycoprotein</keyword>
<dbReference type="KEGG" id="aten:116291306"/>
<keyword evidence="10" id="KW-1185">Reference proteome</keyword>
<dbReference type="GO" id="GO:0098599">
    <property type="term" value="F:palmitoyl hydrolase activity"/>
    <property type="evidence" value="ECO:0007669"/>
    <property type="project" value="UniProtKB-ARBA"/>
</dbReference>
<dbReference type="GeneID" id="116291306"/>
<evidence type="ECO:0000313" key="10">
    <source>
        <dbReference type="Proteomes" id="UP000515163"/>
    </source>
</evidence>